<dbReference type="EMBL" id="BMJQ01000009">
    <property type="protein sequence ID" value="GGF26676.1"/>
    <property type="molecule type" value="Genomic_DNA"/>
</dbReference>
<dbReference type="GO" id="GO:0015833">
    <property type="term" value="P:peptide transport"/>
    <property type="evidence" value="ECO:0007669"/>
    <property type="project" value="InterPro"/>
</dbReference>
<evidence type="ECO:0000256" key="4">
    <source>
        <dbReference type="ARBA" id="ARBA00022475"/>
    </source>
</evidence>
<comment type="similarity">
    <text evidence="2">Belongs to the ABC transporter superfamily.</text>
</comment>
<dbReference type="FunFam" id="3.40.50.300:FF:000016">
    <property type="entry name" value="Oligopeptide ABC transporter ATP-binding component"/>
    <property type="match status" value="1"/>
</dbReference>
<dbReference type="Proteomes" id="UP000646365">
    <property type="component" value="Unassembled WGS sequence"/>
</dbReference>
<keyword evidence="3" id="KW-0813">Transport</keyword>
<sequence>MTNVVSLKTKPVLAVKDLTTGLKIRGQWYEAVRGVSFEVAPGETVALVGESGCGKSLTAMSVMGLLPAKVGKILGGSVLVDGREMVGLGETALEELRGNLVSMIFQEPMTSLNPVLPVGFQIAETLRRHRRLDGAAARAEVLRLMNRVQIPAAARRIDDYPHQFSGGMRQRVMIAMAVACRPKVLLADEPTTALDVTIQAQVLNLIAELQAEDGMAVLFITHNLGVVASIAERVVVMYGGDVVETAPVDDFFARPSHPYSAALLSSVPRADRRPEALKPIPGQVPTLLQMPAGCRFQSRCAHVMPRCVERPPLFAAGSREDHRMRCWLGAPPGLAGEGA</sequence>
<dbReference type="SMART" id="SM00382">
    <property type="entry name" value="AAA"/>
    <property type="match status" value="1"/>
</dbReference>
<reference evidence="9" key="2">
    <citation type="submission" date="2020-09" db="EMBL/GenBank/DDBJ databases">
        <authorList>
            <person name="Sun Q."/>
            <person name="Zhou Y."/>
        </authorList>
    </citation>
    <scope>NUCLEOTIDE SEQUENCE</scope>
    <source>
        <strain evidence="9">CGMCC 1.15725</strain>
    </source>
</reference>
<evidence type="ECO:0000256" key="2">
    <source>
        <dbReference type="ARBA" id="ARBA00005417"/>
    </source>
</evidence>
<keyword evidence="10" id="KW-1185">Reference proteome</keyword>
<dbReference type="InterPro" id="IPR050388">
    <property type="entry name" value="ABC_Ni/Peptide_Import"/>
</dbReference>
<keyword evidence="7" id="KW-0472">Membrane</keyword>
<dbReference type="GO" id="GO:0005886">
    <property type="term" value="C:plasma membrane"/>
    <property type="evidence" value="ECO:0007669"/>
    <property type="project" value="UniProtKB-SubCell"/>
</dbReference>
<evidence type="ECO:0000313" key="10">
    <source>
        <dbReference type="Proteomes" id="UP000646365"/>
    </source>
</evidence>
<dbReference type="PANTHER" id="PTHR43297">
    <property type="entry name" value="OLIGOPEPTIDE TRANSPORT ATP-BINDING PROTEIN APPD"/>
    <property type="match status" value="1"/>
</dbReference>
<reference evidence="9" key="1">
    <citation type="journal article" date="2014" name="Int. J. Syst. Evol. Microbiol.">
        <title>Complete genome sequence of Corynebacterium casei LMG S-19264T (=DSM 44701T), isolated from a smear-ripened cheese.</title>
        <authorList>
            <consortium name="US DOE Joint Genome Institute (JGI-PGF)"/>
            <person name="Walter F."/>
            <person name="Albersmeier A."/>
            <person name="Kalinowski J."/>
            <person name="Ruckert C."/>
        </authorList>
    </citation>
    <scope>NUCLEOTIDE SEQUENCE</scope>
    <source>
        <strain evidence="9">CGMCC 1.15725</strain>
    </source>
</reference>
<evidence type="ECO:0000256" key="3">
    <source>
        <dbReference type="ARBA" id="ARBA00022448"/>
    </source>
</evidence>
<dbReference type="SUPFAM" id="SSF52540">
    <property type="entry name" value="P-loop containing nucleoside triphosphate hydrolases"/>
    <property type="match status" value="1"/>
</dbReference>
<dbReference type="NCBIfam" id="TIGR01727">
    <property type="entry name" value="oligo_HPY"/>
    <property type="match status" value="1"/>
</dbReference>
<evidence type="ECO:0000256" key="1">
    <source>
        <dbReference type="ARBA" id="ARBA00004417"/>
    </source>
</evidence>
<keyword evidence="6" id="KW-0067">ATP-binding</keyword>
<feature type="domain" description="ABC transporter" evidence="8">
    <location>
        <begin position="13"/>
        <end position="264"/>
    </location>
</feature>
<name>A0A8J2YVR4_9PROT</name>
<dbReference type="GO" id="GO:0016887">
    <property type="term" value="F:ATP hydrolysis activity"/>
    <property type="evidence" value="ECO:0007669"/>
    <property type="project" value="InterPro"/>
</dbReference>
<comment type="subcellular location">
    <subcellularLocation>
        <location evidence="1">Cell inner membrane</location>
        <topology evidence="1">Peripheral membrane protein</topology>
    </subcellularLocation>
</comment>
<evidence type="ECO:0000256" key="6">
    <source>
        <dbReference type="ARBA" id="ARBA00022840"/>
    </source>
</evidence>
<dbReference type="CDD" id="cd03257">
    <property type="entry name" value="ABC_NikE_OppD_transporters"/>
    <property type="match status" value="1"/>
</dbReference>
<protein>
    <recommendedName>
        <fullName evidence="8">ABC transporter domain-containing protein</fullName>
    </recommendedName>
</protein>
<dbReference type="PROSITE" id="PS00211">
    <property type="entry name" value="ABC_TRANSPORTER_1"/>
    <property type="match status" value="1"/>
</dbReference>
<dbReference type="InterPro" id="IPR013563">
    <property type="entry name" value="Oligopep_ABC_C"/>
</dbReference>
<dbReference type="PROSITE" id="PS50893">
    <property type="entry name" value="ABC_TRANSPORTER_2"/>
    <property type="match status" value="1"/>
</dbReference>
<dbReference type="InterPro" id="IPR017871">
    <property type="entry name" value="ABC_transporter-like_CS"/>
</dbReference>
<evidence type="ECO:0000256" key="7">
    <source>
        <dbReference type="ARBA" id="ARBA00023136"/>
    </source>
</evidence>
<gene>
    <name evidence="9" type="ORF">GCM10011611_35900</name>
</gene>
<dbReference type="Pfam" id="PF08352">
    <property type="entry name" value="oligo_HPY"/>
    <property type="match status" value="1"/>
</dbReference>
<dbReference type="AlphaFoldDB" id="A0A8J2YVR4"/>
<evidence type="ECO:0000313" key="9">
    <source>
        <dbReference type="EMBL" id="GGF26676.1"/>
    </source>
</evidence>
<organism evidence="9 10">
    <name type="scientific">Aliidongia dinghuensis</name>
    <dbReference type="NCBI Taxonomy" id="1867774"/>
    <lineage>
        <taxon>Bacteria</taxon>
        <taxon>Pseudomonadati</taxon>
        <taxon>Pseudomonadota</taxon>
        <taxon>Alphaproteobacteria</taxon>
        <taxon>Rhodospirillales</taxon>
        <taxon>Dongiaceae</taxon>
        <taxon>Aliidongia</taxon>
    </lineage>
</organism>
<dbReference type="GO" id="GO:0005524">
    <property type="term" value="F:ATP binding"/>
    <property type="evidence" value="ECO:0007669"/>
    <property type="project" value="UniProtKB-KW"/>
</dbReference>
<dbReference type="GO" id="GO:0055085">
    <property type="term" value="P:transmembrane transport"/>
    <property type="evidence" value="ECO:0007669"/>
    <property type="project" value="UniProtKB-ARBA"/>
</dbReference>
<dbReference type="InterPro" id="IPR003439">
    <property type="entry name" value="ABC_transporter-like_ATP-bd"/>
</dbReference>
<keyword evidence="5" id="KW-0547">Nucleotide-binding</keyword>
<dbReference type="InterPro" id="IPR003593">
    <property type="entry name" value="AAA+_ATPase"/>
</dbReference>
<dbReference type="PANTHER" id="PTHR43297:SF2">
    <property type="entry name" value="DIPEPTIDE TRANSPORT ATP-BINDING PROTEIN DPPD"/>
    <property type="match status" value="1"/>
</dbReference>
<evidence type="ECO:0000259" key="8">
    <source>
        <dbReference type="PROSITE" id="PS50893"/>
    </source>
</evidence>
<dbReference type="Pfam" id="PF00005">
    <property type="entry name" value="ABC_tran"/>
    <property type="match status" value="1"/>
</dbReference>
<dbReference type="InterPro" id="IPR027417">
    <property type="entry name" value="P-loop_NTPase"/>
</dbReference>
<proteinExistence type="inferred from homology"/>
<comment type="caution">
    <text evidence="9">The sequence shown here is derived from an EMBL/GenBank/DDBJ whole genome shotgun (WGS) entry which is preliminary data.</text>
</comment>
<evidence type="ECO:0000256" key="5">
    <source>
        <dbReference type="ARBA" id="ARBA00022741"/>
    </source>
</evidence>
<keyword evidence="4" id="KW-1003">Cell membrane</keyword>
<dbReference type="Gene3D" id="3.40.50.300">
    <property type="entry name" value="P-loop containing nucleotide triphosphate hydrolases"/>
    <property type="match status" value="1"/>
</dbReference>
<dbReference type="RefSeq" id="WP_189048221.1">
    <property type="nucleotide sequence ID" value="NZ_BMJQ01000009.1"/>
</dbReference>
<accession>A0A8J2YVR4</accession>